<dbReference type="SUPFAM" id="SSF51735">
    <property type="entry name" value="NAD(P)-binding Rossmann-fold domains"/>
    <property type="match status" value="1"/>
</dbReference>
<dbReference type="InterPro" id="IPR006140">
    <property type="entry name" value="D-isomer_DH_NAD-bd"/>
</dbReference>
<dbReference type="OrthoDB" id="9777288at2"/>
<name>A0A2M9CT77_9BACT</name>
<feature type="domain" description="D-isomer specific 2-hydroxyacid dehydrogenase catalytic" evidence="5">
    <location>
        <begin position="4"/>
        <end position="304"/>
    </location>
</feature>
<dbReference type="Proteomes" id="UP000230000">
    <property type="component" value="Unassembled WGS sequence"/>
</dbReference>
<evidence type="ECO:0000256" key="1">
    <source>
        <dbReference type="ARBA" id="ARBA00005854"/>
    </source>
</evidence>
<dbReference type="GO" id="GO:0008720">
    <property type="term" value="F:D-lactate dehydrogenase (NAD+) activity"/>
    <property type="evidence" value="ECO:0007669"/>
    <property type="project" value="TreeGrafter"/>
</dbReference>
<evidence type="ECO:0000256" key="3">
    <source>
        <dbReference type="ARBA" id="ARBA00023027"/>
    </source>
</evidence>
<evidence type="ECO:0000259" key="6">
    <source>
        <dbReference type="Pfam" id="PF02826"/>
    </source>
</evidence>
<organism evidence="7 8">
    <name type="scientific">Thermoflavifilum aggregans</name>
    <dbReference type="NCBI Taxonomy" id="454188"/>
    <lineage>
        <taxon>Bacteria</taxon>
        <taxon>Pseudomonadati</taxon>
        <taxon>Bacteroidota</taxon>
        <taxon>Chitinophagia</taxon>
        <taxon>Chitinophagales</taxon>
        <taxon>Chitinophagaceae</taxon>
        <taxon>Thermoflavifilum</taxon>
    </lineage>
</organism>
<dbReference type="EMBL" id="PGFG01000001">
    <property type="protein sequence ID" value="PJJ75114.1"/>
    <property type="molecule type" value="Genomic_DNA"/>
</dbReference>
<dbReference type="SUPFAM" id="SSF52283">
    <property type="entry name" value="Formate/glycerate dehydrogenase catalytic domain-like"/>
    <property type="match status" value="1"/>
</dbReference>
<comment type="similarity">
    <text evidence="1 4">Belongs to the D-isomer specific 2-hydroxyacid dehydrogenase family.</text>
</comment>
<dbReference type="Pfam" id="PF00389">
    <property type="entry name" value="2-Hacid_dh"/>
    <property type="match status" value="1"/>
</dbReference>
<dbReference type="InterPro" id="IPR058205">
    <property type="entry name" value="D-LDH-like"/>
</dbReference>
<evidence type="ECO:0000259" key="5">
    <source>
        <dbReference type="Pfam" id="PF00389"/>
    </source>
</evidence>
<dbReference type="GO" id="GO:0006564">
    <property type="term" value="P:L-serine biosynthetic process"/>
    <property type="evidence" value="ECO:0007669"/>
    <property type="project" value="UniProtKB-ARBA"/>
</dbReference>
<dbReference type="GO" id="GO:0047545">
    <property type="term" value="F:(S)-2-hydroxyglutarate dehydrogenase activity"/>
    <property type="evidence" value="ECO:0007669"/>
    <property type="project" value="UniProtKB-ARBA"/>
</dbReference>
<dbReference type="PANTHER" id="PTHR43026">
    <property type="entry name" value="2-HYDROXYACID DEHYDROGENASE HOMOLOG 1-RELATED"/>
    <property type="match status" value="1"/>
</dbReference>
<keyword evidence="2 4" id="KW-0560">Oxidoreductase</keyword>
<reference evidence="7 8" key="1">
    <citation type="submission" date="2017-11" db="EMBL/GenBank/DDBJ databases">
        <title>Genomic Encyclopedia of Archaeal and Bacterial Type Strains, Phase II (KMG-II): From Individual Species to Whole Genera.</title>
        <authorList>
            <person name="Goeker M."/>
        </authorList>
    </citation>
    <scope>NUCLEOTIDE SEQUENCE [LARGE SCALE GENOMIC DNA]</scope>
    <source>
        <strain evidence="7 8">DSM 27268</strain>
    </source>
</reference>
<comment type="caution">
    <text evidence="7">The sequence shown here is derived from an EMBL/GenBank/DDBJ whole genome shotgun (WGS) entry which is preliminary data.</text>
</comment>
<dbReference type="AlphaFoldDB" id="A0A2M9CT77"/>
<dbReference type="PROSITE" id="PS00670">
    <property type="entry name" value="D_2_HYDROXYACID_DH_2"/>
    <property type="match status" value="1"/>
</dbReference>
<protein>
    <submittedName>
        <fullName evidence="7">D-3-phosphoglycerate dehydrogenase</fullName>
    </submittedName>
</protein>
<evidence type="ECO:0000256" key="4">
    <source>
        <dbReference type="RuleBase" id="RU003719"/>
    </source>
</evidence>
<dbReference type="Gene3D" id="3.40.50.720">
    <property type="entry name" value="NAD(P)-binding Rossmann-like Domain"/>
    <property type="match status" value="2"/>
</dbReference>
<dbReference type="InterPro" id="IPR036291">
    <property type="entry name" value="NAD(P)-bd_dom_sf"/>
</dbReference>
<dbReference type="Pfam" id="PF02826">
    <property type="entry name" value="2-Hacid_dh_C"/>
    <property type="match status" value="1"/>
</dbReference>
<gene>
    <name evidence="7" type="ORF">BXY57_0683</name>
</gene>
<evidence type="ECO:0000313" key="8">
    <source>
        <dbReference type="Proteomes" id="UP000230000"/>
    </source>
</evidence>
<dbReference type="InterPro" id="IPR029753">
    <property type="entry name" value="D-isomer_DH_CS"/>
</dbReference>
<dbReference type="GO" id="GO:0051287">
    <property type="term" value="F:NAD binding"/>
    <property type="evidence" value="ECO:0007669"/>
    <property type="project" value="InterPro"/>
</dbReference>
<keyword evidence="8" id="KW-1185">Reference proteome</keyword>
<dbReference type="GO" id="GO:0004617">
    <property type="term" value="F:phosphoglycerate dehydrogenase activity"/>
    <property type="evidence" value="ECO:0007669"/>
    <property type="project" value="UniProtKB-ARBA"/>
</dbReference>
<sequence length="307" mass="34431">MTKVLITAKTHPYLIDHLKEKGYQVLYHPAISYEEAYQLIHECAGLVVTTRIPVDRRLIDRGIHLQWIARLGSGMELIDVAYATSKGIRCVSSPEGNADAVGEHAVGMLVALLRNFKVSYDQLKEGIWEREKNRGYEISGKVVGIIGYGHTGSAFARKLSGFGATILAYDKYKTGFGNEYVQEVSLETIFRQADIVSLHVPLTEETHHMVNRRFIHACAVPVYLINTSRGAVVHTHDLVEALKEERIAGACLDVLENERIDHLTDAEQEDFQYLLHHPRVIMTPHIAGYTHEASLKMAQVVLHKLGI</sequence>
<accession>A0A2M9CT77</accession>
<evidence type="ECO:0000256" key="2">
    <source>
        <dbReference type="ARBA" id="ARBA00023002"/>
    </source>
</evidence>
<dbReference type="RefSeq" id="WP_100313766.1">
    <property type="nucleotide sequence ID" value="NZ_PGFG01000001.1"/>
</dbReference>
<dbReference type="PANTHER" id="PTHR43026:SF1">
    <property type="entry name" value="2-HYDROXYACID DEHYDROGENASE HOMOLOG 1-RELATED"/>
    <property type="match status" value="1"/>
</dbReference>
<keyword evidence="3" id="KW-0520">NAD</keyword>
<dbReference type="FunFam" id="3.40.50.720:FF:000041">
    <property type="entry name" value="D-3-phosphoglycerate dehydrogenase"/>
    <property type="match status" value="1"/>
</dbReference>
<proteinExistence type="inferred from homology"/>
<evidence type="ECO:0000313" key="7">
    <source>
        <dbReference type="EMBL" id="PJJ75114.1"/>
    </source>
</evidence>
<feature type="domain" description="D-isomer specific 2-hydroxyacid dehydrogenase NAD-binding" evidence="6">
    <location>
        <begin position="106"/>
        <end position="287"/>
    </location>
</feature>
<dbReference type="InterPro" id="IPR006139">
    <property type="entry name" value="D-isomer_2_OHA_DH_cat_dom"/>
</dbReference>